<dbReference type="SUPFAM" id="SSF52540">
    <property type="entry name" value="P-loop containing nucleoside triphosphate hydrolases"/>
    <property type="match status" value="1"/>
</dbReference>
<evidence type="ECO:0000259" key="11">
    <source>
        <dbReference type="Pfam" id="PF02223"/>
    </source>
</evidence>
<keyword evidence="4 10" id="KW-0808">Transferase</keyword>
<evidence type="ECO:0000256" key="2">
    <source>
        <dbReference type="ARBA" id="ARBA00012980"/>
    </source>
</evidence>
<dbReference type="Pfam" id="PF02223">
    <property type="entry name" value="Thymidylate_kin"/>
    <property type="match status" value="1"/>
</dbReference>
<dbReference type="GO" id="GO:0006227">
    <property type="term" value="P:dUDP biosynthetic process"/>
    <property type="evidence" value="ECO:0007669"/>
    <property type="project" value="TreeGrafter"/>
</dbReference>
<protein>
    <recommendedName>
        <fullName evidence="3 10">Thymidylate kinase</fullName>
        <ecNumber evidence="2 10">2.7.4.9</ecNumber>
    </recommendedName>
    <alternativeName>
        <fullName evidence="10">dTMP kinase</fullName>
    </alternativeName>
</protein>
<dbReference type="CDD" id="cd01672">
    <property type="entry name" value="TMPK"/>
    <property type="match status" value="1"/>
</dbReference>
<dbReference type="Gene3D" id="3.40.50.300">
    <property type="entry name" value="P-loop containing nucleotide triphosphate hydrolases"/>
    <property type="match status" value="1"/>
</dbReference>
<proteinExistence type="inferred from homology"/>
<comment type="catalytic activity">
    <reaction evidence="9 10">
        <text>dTMP + ATP = dTDP + ADP</text>
        <dbReference type="Rhea" id="RHEA:13517"/>
        <dbReference type="ChEBI" id="CHEBI:30616"/>
        <dbReference type="ChEBI" id="CHEBI:58369"/>
        <dbReference type="ChEBI" id="CHEBI:63528"/>
        <dbReference type="ChEBI" id="CHEBI:456216"/>
        <dbReference type="EC" id="2.7.4.9"/>
    </reaction>
</comment>
<evidence type="ECO:0000256" key="7">
    <source>
        <dbReference type="ARBA" id="ARBA00022777"/>
    </source>
</evidence>
<organism evidence="12 13">
    <name type="scientific">Veillonella montpellierensis DNF00314</name>
    <dbReference type="NCBI Taxonomy" id="1401067"/>
    <lineage>
        <taxon>Bacteria</taxon>
        <taxon>Bacillati</taxon>
        <taxon>Bacillota</taxon>
        <taxon>Negativicutes</taxon>
        <taxon>Veillonellales</taxon>
        <taxon>Veillonellaceae</taxon>
        <taxon>Veillonella</taxon>
    </lineage>
</organism>
<keyword evidence="5 10" id="KW-0545">Nucleotide biosynthesis</keyword>
<dbReference type="eggNOG" id="COG0125">
    <property type="taxonomic scope" value="Bacteria"/>
</dbReference>
<evidence type="ECO:0000256" key="3">
    <source>
        <dbReference type="ARBA" id="ARBA00017144"/>
    </source>
</evidence>
<comment type="similarity">
    <text evidence="1 10">Belongs to the thymidylate kinase family.</text>
</comment>
<dbReference type="PANTHER" id="PTHR10344">
    <property type="entry name" value="THYMIDYLATE KINASE"/>
    <property type="match status" value="1"/>
</dbReference>
<evidence type="ECO:0000256" key="4">
    <source>
        <dbReference type="ARBA" id="ARBA00022679"/>
    </source>
</evidence>
<comment type="function">
    <text evidence="10">Phosphorylation of dTMP to form dTDP in both de novo and salvage pathways of dTTP synthesis.</text>
</comment>
<dbReference type="EMBL" id="JRNT01000029">
    <property type="protein sequence ID" value="KGF46721.1"/>
    <property type="molecule type" value="Genomic_DNA"/>
</dbReference>
<keyword evidence="6 10" id="KW-0547">Nucleotide-binding</keyword>
<keyword evidence="13" id="KW-1185">Reference proteome</keyword>
<comment type="caution">
    <text evidence="10">Lacks conserved residue(s) required for the propagation of feature annotation.</text>
</comment>
<dbReference type="EC" id="2.7.4.9" evidence="2 10"/>
<evidence type="ECO:0000313" key="12">
    <source>
        <dbReference type="EMBL" id="KGF46721.1"/>
    </source>
</evidence>
<dbReference type="GO" id="GO:0006233">
    <property type="term" value="P:dTDP biosynthetic process"/>
    <property type="evidence" value="ECO:0007669"/>
    <property type="project" value="InterPro"/>
</dbReference>
<evidence type="ECO:0000256" key="10">
    <source>
        <dbReference type="HAMAP-Rule" id="MF_00165"/>
    </source>
</evidence>
<dbReference type="FunFam" id="3.40.50.300:FF:002288">
    <property type="entry name" value="Probable thymidylate kinase"/>
    <property type="match status" value="1"/>
</dbReference>
<dbReference type="InterPro" id="IPR018094">
    <property type="entry name" value="Thymidylate_kinase"/>
</dbReference>
<dbReference type="GO" id="GO:0005524">
    <property type="term" value="F:ATP binding"/>
    <property type="evidence" value="ECO:0007669"/>
    <property type="project" value="UniProtKB-UniRule"/>
</dbReference>
<evidence type="ECO:0000256" key="9">
    <source>
        <dbReference type="ARBA" id="ARBA00048743"/>
    </source>
</evidence>
<dbReference type="AlphaFoldDB" id="A0A096AJF1"/>
<name>A0A096AJF1_9FIRM</name>
<evidence type="ECO:0000256" key="1">
    <source>
        <dbReference type="ARBA" id="ARBA00009776"/>
    </source>
</evidence>
<evidence type="ECO:0000313" key="13">
    <source>
        <dbReference type="Proteomes" id="UP000029628"/>
    </source>
</evidence>
<keyword evidence="7 10" id="KW-0418">Kinase</keyword>
<accession>A0A096AJF1</accession>
<evidence type="ECO:0000256" key="8">
    <source>
        <dbReference type="ARBA" id="ARBA00022840"/>
    </source>
</evidence>
<dbReference type="InterPro" id="IPR027417">
    <property type="entry name" value="P-loop_NTPase"/>
</dbReference>
<dbReference type="PANTHER" id="PTHR10344:SF4">
    <property type="entry name" value="UMP-CMP KINASE 2, MITOCHONDRIAL"/>
    <property type="match status" value="1"/>
</dbReference>
<dbReference type="RefSeq" id="WP_028257601.1">
    <property type="nucleotide sequence ID" value="NZ_JRNT01000029.1"/>
</dbReference>
<dbReference type="InterPro" id="IPR039430">
    <property type="entry name" value="Thymidylate_kin-like_dom"/>
</dbReference>
<sequence>MGKLFIIEGGDGSGKATQTALLTKRLQQEGYAVKAVSFPNYDSPASMPIKMYLAGEFGKDVNDVNPYVASSFYAIDRFASYRQDWQSFYEEGGIVLADRYTTSNMVHQMVKYRDPEKRHAFLTWLEDFEFIKFQLPKPDLVCLLDVPLLVSEDLMKHREHKTGGATGDIHEKNHQYLADVHAAYDELVERYGWRRIPCAASADGTTSHMRSIEAIHEDIYTAIVDLL</sequence>
<dbReference type="HAMAP" id="MF_00165">
    <property type="entry name" value="Thymidylate_kinase"/>
    <property type="match status" value="1"/>
</dbReference>
<comment type="caution">
    <text evidence="12">The sequence shown here is derived from an EMBL/GenBank/DDBJ whole genome shotgun (WGS) entry which is preliminary data.</text>
</comment>
<dbReference type="GO" id="GO:0004798">
    <property type="term" value="F:dTMP kinase activity"/>
    <property type="evidence" value="ECO:0007669"/>
    <property type="project" value="UniProtKB-UniRule"/>
</dbReference>
<keyword evidence="8 10" id="KW-0067">ATP-binding</keyword>
<dbReference type="GO" id="GO:0005829">
    <property type="term" value="C:cytosol"/>
    <property type="evidence" value="ECO:0007669"/>
    <property type="project" value="TreeGrafter"/>
</dbReference>
<dbReference type="Proteomes" id="UP000029628">
    <property type="component" value="Unassembled WGS sequence"/>
</dbReference>
<feature type="domain" description="Thymidylate kinase-like" evidence="11">
    <location>
        <begin position="7"/>
        <end position="193"/>
    </location>
</feature>
<evidence type="ECO:0000256" key="6">
    <source>
        <dbReference type="ARBA" id="ARBA00022741"/>
    </source>
</evidence>
<evidence type="ECO:0000256" key="5">
    <source>
        <dbReference type="ARBA" id="ARBA00022727"/>
    </source>
</evidence>
<gene>
    <name evidence="10" type="primary">tmk</name>
    <name evidence="12" type="ORF">HMPREF0872_07455</name>
</gene>
<dbReference type="GO" id="GO:0006235">
    <property type="term" value="P:dTTP biosynthetic process"/>
    <property type="evidence" value="ECO:0007669"/>
    <property type="project" value="UniProtKB-UniRule"/>
</dbReference>
<reference evidence="12 13" key="1">
    <citation type="submission" date="2014-07" db="EMBL/GenBank/DDBJ databases">
        <authorList>
            <person name="McCorrison J."/>
            <person name="Sanka R."/>
            <person name="Torralba M."/>
            <person name="Gillis M."/>
            <person name="Haft D.H."/>
            <person name="Methe B."/>
            <person name="Sutton G."/>
            <person name="Nelson K.E."/>
        </authorList>
    </citation>
    <scope>NUCLEOTIDE SEQUENCE [LARGE SCALE GENOMIC DNA]</scope>
    <source>
        <strain evidence="12 13">DNF00314</strain>
    </source>
</reference>